<dbReference type="Proteomes" id="UP000630887">
    <property type="component" value="Unassembled WGS sequence"/>
</dbReference>
<proteinExistence type="predicted"/>
<dbReference type="AlphaFoldDB" id="A0A8J3L3Y0"/>
<evidence type="ECO:0000313" key="1">
    <source>
        <dbReference type="EMBL" id="GIG11323.1"/>
    </source>
</evidence>
<protein>
    <submittedName>
        <fullName evidence="1">Uncharacterized protein</fullName>
    </submittedName>
</protein>
<keyword evidence="2" id="KW-1185">Reference proteome</keyword>
<sequence length="83" mass="9399">MDPSATLAMIGCAAASAVTLGYAGLCAVQPFARCERCQATGWRRTAVLRRRKDCRRCKMTGYRARRGVRVYNHLRRLSRDINH</sequence>
<evidence type="ECO:0000313" key="2">
    <source>
        <dbReference type="Proteomes" id="UP000630887"/>
    </source>
</evidence>
<reference evidence="1 2" key="1">
    <citation type="submission" date="2021-01" db="EMBL/GenBank/DDBJ databases">
        <title>Whole genome shotgun sequence of Catellatospora coxensis NBRC 107359.</title>
        <authorList>
            <person name="Komaki H."/>
            <person name="Tamura T."/>
        </authorList>
    </citation>
    <scope>NUCLEOTIDE SEQUENCE [LARGE SCALE GENOMIC DNA]</scope>
    <source>
        <strain evidence="1 2">NBRC 107359</strain>
    </source>
</reference>
<accession>A0A8J3L3Y0</accession>
<gene>
    <name evidence="1" type="ORF">Cco03nite_80230</name>
</gene>
<name>A0A8J3L3Y0_9ACTN</name>
<comment type="caution">
    <text evidence="1">The sequence shown here is derived from an EMBL/GenBank/DDBJ whole genome shotgun (WGS) entry which is preliminary data.</text>
</comment>
<organism evidence="1 2">
    <name type="scientific">Catellatospora coxensis</name>
    <dbReference type="NCBI Taxonomy" id="310354"/>
    <lineage>
        <taxon>Bacteria</taxon>
        <taxon>Bacillati</taxon>
        <taxon>Actinomycetota</taxon>
        <taxon>Actinomycetes</taxon>
        <taxon>Micromonosporales</taxon>
        <taxon>Micromonosporaceae</taxon>
        <taxon>Catellatospora</taxon>
    </lineage>
</organism>
<dbReference type="EMBL" id="BONI01000128">
    <property type="protein sequence ID" value="GIG11323.1"/>
    <property type="molecule type" value="Genomic_DNA"/>
</dbReference>